<dbReference type="InterPro" id="IPR010384">
    <property type="entry name" value="MtfA_fam"/>
</dbReference>
<proteinExistence type="predicted"/>
<protein>
    <submittedName>
        <fullName evidence="1">Zinc-dependent peptidase</fullName>
    </submittedName>
</protein>
<organism evidence="1 2">
    <name type="scientific">Ferrimonas pelagia</name>
    <dbReference type="NCBI Taxonomy" id="1177826"/>
    <lineage>
        <taxon>Bacteria</taxon>
        <taxon>Pseudomonadati</taxon>
        <taxon>Pseudomonadota</taxon>
        <taxon>Gammaproteobacteria</taxon>
        <taxon>Alteromonadales</taxon>
        <taxon>Ferrimonadaceae</taxon>
        <taxon>Ferrimonas</taxon>
    </lineage>
</organism>
<dbReference type="Gene3D" id="3.40.390.10">
    <property type="entry name" value="Collagenase (Catalytic Domain)"/>
    <property type="match status" value="1"/>
</dbReference>
<dbReference type="InterPro" id="IPR024079">
    <property type="entry name" value="MetalloPept_cat_dom_sf"/>
</dbReference>
<name>A0ABP9FJ29_9GAMM</name>
<reference evidence="2" key="1">
    <citation type="journal article" date="2019" name="Int. J. Syst. Evol. Microbiol.">
        <title>The Global Catalogue of Microorganisms (GCM) 10K type strain sequencing project: providing services to taxonomists for standard genome sequencing and annotation.</title>
        <authorList>
            <consortium name="The Broad Institute Genomics Platform"/>
            <consortium name="The Broad Institute Genome Sequencing Center for Infectious Disease"/>
            <person name="Wu L."/>
            <person name="Ma J."/>
        </authorList>
    </citation>
    <scope>NUCLEOTIDE SEQUENCE [LARGE SCALE GENOMIC DNA]</scope>
    <source>
        <strain evidence="2">JCM 18401</strain>
    </source>
</reference>
<accession>A0ABP9FJ29</accession>
<dbReference type="SUPFAM" id="SSF55486">
    <property type="entry name" value="Metalloproteases ('zincins'), catalytic domain"/>
    <property type="match status" value="1"/>
</dbReference>
<comment type="caution">
    <text evidence="1">The sequence shown here is derived from an EMBL/GenBank/DDBJ whole genome shotgun (WGS) entry which is preliminary data.</text>
</comment>
<dbReference type="Gene3D" id="1.10.472.150">
    <property type="entry name" value="Glucose-regulated metallo-peptidase M90, N-terminal domain"/>
    <property type="match status" value="1"/>
</dbReference>
<gene>
    <name evidence="1" type="ORF">GCM10023333_42300</name>
</gene>
<dbReference type="Proteomes" id="UP001499988">
    <property type="component" value="Unassembled WGS sequence"/>
</dbReference>
<dbReference type="CDD" id="cd20169">
    <property type="entry name" value="Peptidase_M90_mtfA"/>
    <property type="match status" value="1"/>
</dbReference>
<dbReference type="InterPro" id="IPR042252">
    <property type="entry name" value="MtfA_N"/>
</dbReference>
<keyword evidence="2" id="KW-1185">Reference proteome</keyword>
<sequence length="238" mass="26665">MQRLPILAGLSAAEQERLIALGQQFMASKRFSTIGDDNGLEATTCILVSLMAALPVLHLSLAHYATFYEVRLYRDEFPSLPGAMDSNGVVHDDVEWLAGEAWEQGPVLLSMPDLQHSGDWTGFNLVIHELAHKLDMASGEINGCPPMAFAQLANWQHQLTQAFSLFQQQVEHAEQNNLCLQGLPMDPYGLESDDEFFAVSCEAFFTRPRPLRDALPDWYQQLALYFRQDPIQRAPTAT</sequence>
<dbReference type="PANTHER" id="PTHR30164:SF2">
    <property type="entry name" value="PROTEIN MTFA"/>
    <property type="match status" value="1"/>
</dbReference>
<dbReference type="Pfam" id="PF06167">
    <property type="entry name" value="Peptidase_M90"/>
    <property type="match status" value="1"/>
</dbReference>
<evidence type="ECO:0000313" key="2">
    <source>
        <dbReference type="Proteomes" id="UP001499988"/>
    </source>
</evidence>
<dbReference type="EMBL" id="BAABJZ010000107">
    <property type="protein sequence ID" value="GAA4903573.1"/>
    <property type="molecule type" value="Genomic_DNA"/>
</dbReference>
<evidence type="ECO:0000313" key="1">
    <source>
        <dbReference type="EMBL" id="GAA4903573.1"/>
    </source>
</evidence>
<dbReference type="PANTHER" id="PTHR30164">
    <property type="entry name" value="MTFA PEPTIDASE"/>
    <property type="match status" value="1"/>
</dbReference>